<accession>A0A401Z4U6</accession>
<dbReference type="Gene3D" id="3.20.20.70">
    <property type="entry name" value="Aldolase class I"/>
    <property type="match status" value="1"/>
</dbReference>
<gene>
    <name evidence="9 11" type="primary">pyrD</name>
    <name evidence="11" type="ORF">EHYA_09643</name>
</gene>
<dbReference type="PIRSF" id="PIRSF000164">
    <property type="entry name" value="DHO_oxidase"/>
    <property type="match status" value="1"/>
</dbReference>
<feature type="binding site" evidence="9">
    <location>
        <position position="161"/>
    </location>
    <ligand>
        <name>substrate</name>
    </ligand>
</feature>
<proteinExistence type="inferred from homology"/>
<dbReference type="NCBIfam" id="TIGR01037">
    <property type="entry name" value="pyrD_sub1_fam"/>
    <property type="match status" value="1"/>
</dbReference>
<name>A0A401Z4U6_9ACTN</name>
<feature type="binding site" evidence="9">
    <location>
        <begin position="228"/>
        <end position="229"/>
    </location>
    <ligand>
        <name>substrate</name>
    </ligand>
</feature>
<reference evidence="11 12" key="1">
    <citation type="submission" date="2018-12" db="EMBL/GenBank/DDBJ databases">
        <title>Draft genome sequence of Embleya hyalina NBRC 13850T.</title>
        <authorList>
            <person name="Komaki H."/>
            <person name="Hosoyama A."/>
            <person name="Kimura A."/>
            <person name="Ichikawa N."/>
            <person name="Tamura T."/>
        </authorList>
    </citation>
    <scope>NUCLEOTIDE SEQUENCE [LARGE SCALE GENOMIC DNA]</scope>
    <source>
        <strain evidence="11 12">NBRC 13850</strain>
    </source>
</reference>
<comment type="caution">
    <text evidence="11">The sequence shown here is derived from an EMBL/GenBank/DDBJ whole genome shotgun (WGS) entry which is preliminary data.</text>
</comment>
<evidence type="ECO:0000256" key="4">
    <source>
        <dbReference type="ARBA" id="ARBA00022490"/>
    </source>
</evidence>
<dbReference type="InterPro" id="IPR024920">
    <property type="entry name" value="Dihydroorotate_DH_1"/>
</dbReference>
<evidence type="ECO:0000256" key="2">
    <source>
        <dbReference type="ARBA" id="ARBA00004725"/>
    </source>
</evidence>
<dbReference type="InterPro" id="IPR050074">
    <property type="entry name" value="DHO_dehydrogenase"/>
</dbReference>
<evidence type="ECO:0000256" key="3">
    <source>
        <dbReference type="ARBA" id="ARBA00008008"/>
    </source>
</evidence>
<dbReference type="GO" id="GO:0004152">
    <property type="term" value="F:dihydroorotate dehydrogenase activity"/>
    <property type="evidence" value="ECO:0007669"/>
    <property type="project" value="UniProtKB-UniRule"/>
</dbReference>
<comment type="similarity">
    <text evidence="3 9">Belongs to the dihydroorotate dehydrogenase family. Type 1 subfamily.</text>
</comment>
<feature type="binding site" evidence="9">
    <location>
        <position position="201"/>
    </location>
    <ligand>
        <name>FMN</name>
        <dbReference type="ChEBI" id="CHEBI:58210"/>
    </ligand>
</feature>
<dbReference type="Proteomes" id="UP000286931">
    <property type="component" value="Unassembled WGS sequence"/>
</dbReference>
<keyword evidence="7 9" id="KW-0665">Pyrimidine biosynthesis</keyword>
<comment type="function">
    <text evidence="9">Catalyzes the conversion of dihydroorotate to orotate.</text>
</comment>
<dbReference type="GO" id="GO:0006207">
    <property type="term" value="P:'de novo' pyrimidine nucleobase biosynthetic process"/>
    <property type="evidence" value="ECO:0007669"/>
    <property type="project" value="InterPro"/>
</dbReference>
<dbReference type="AlphaFoldDB" id="A0A401Z4U6"/>
<feature type="binding site" evidence="9">
    <location>
        <begin position="79"/>
        <end position="80"/>
    </location>
    <ligand>
        <name>FMN</name>
        <dbReference type="ChEBI" id="CHEBI:58210"/>
    </ligand>
</feature>
<protein>
    <recommendedName>
        <fullName evidence="9">Dihydroorotate dehydrogenase</fullName>
        <shortName evidence="9">DHOD</shortName>
        <shortName evidence="9">DHODase</shortName>
        <shortName evidence="9">DHOdehase</shortName>
        <ecNumber evidence="9">1.3.-.-</ecNumber>
    </recommendedName>
</protein>
<dbReference type="RefSeq" id="WP_174861538.1">
    <property type="nucleotide sequence ID" value="NZ_BIFH01000054.1"/>
</dbReference>
<feature type="binding site" evidence="9">
    <location>
        <begin position="103"/>
        <end position="107"/>
    </location>
    <ligand>
        <name>substrate</name>
    </ligand>
</feature>
<keyword evidence="5 9" id="KW-0285">Flavoprotein</keyword>
<feature type="binding site" evidence="9">
    <location>
        <position position="227"/>
    </location>
    <ligand>
        <name>FMN</name>
        <dbReference type="ChEBI" id="CHEBI:58210"/>
    </ligand>
</feature>
<evidence type="ECO:0000256" key="7">
    <source>
        <dbReference type="ARBA" id="ARBA00022975"/>
    </source>
</evidence>
<dbReference type="InterPro" id="IPR005720">
    <property type="entry name" value="Dihydroorotate_DH_cat"/>
</dbReference>
<comment type="caution">
    <text evidence="9">Lacks conserved residue(s) required for the propagation of feature annotation.</text>
</comment>
<comment type="catalytic activity">
    <reaction evidence="9">
        <text>(S)-dihydroorotate + A = orotate + AH2</text>
        <dbReference type="Rhea" id="RHEA:18073"/>
        <dbReference type="ChEBI" id="CHEBI:13193"/>
        <dbReference type="ChEBI" id="CHEBI:17499"/>
        <dbReference type="ChEBI" id="CHEBI:30839"/>
        <dbReference type="ChEBI" id="CHEBI:30864"/>
    </reaction>
</comment>
<feature type="binding site" evidence="9">
    <location>
        <position position="161"/>
    </location>
    <ligand>
        <name>FMN</name>
        <dbReference type="ChEBI" id="CHEBI:58210"/>
    </ligand>
</feature>
<organism evidence="11 12">
    <name type="scientific">Embleya hyalina</name>
    <dbReference type="NCBI Taxonomy" id="516124"/>
    <lineage>
        <taxon>Bacteria</taxon>
        <taxon>Bacillati</taxon>
        <taxon>Actinomycetota</taxon>
        <taxon>Actinomycetes</taxon>
        <taxon>Kitasatosporales</taxon>
        <taxon>Streptomycetaceae</taxon>
        <taxon>Embleya</taxon>
    </lineage>
</organism>
<comment type="cofactor">
    <cofactor evidence="9">
        <name>FMN</name>
        <dbReference type="ChEBI" id="CHEBI:58210"/>
    </cofactor>
    <text evidence="9">Binds 1 FMN per subunit.</text>
</comment>
<feature type="binding site" evidence="9">
    <location>
        <position position="79"/>
    </location>
    <ligand>
        <name>substrate</name>
    </ligand>
</feature>
<dbReference type="InterPro" id="IPR049622">
    <property type="entry name" value="Dihydroorotate_DH_I"/>
</dbReference>
<keyword evidence="8 9" id="KW-0560">Oxidoreductase</keyword>
<dbReference type="GO" id="GO:0044205">
    <property type="term" value="P:'de novo' UMP biosynthetic process"/>
    <property type="evidence" value="ECO:0007669"/>
    <property type="project" value="UniProtKB-UniRule"/>
</dbReference>
<dbReference type="NCBIfam" id="NF005574">
    <property type="entry name" value="PRK07259.1"/>
    <property type="match status" value="1"/>
</dbReference>
<dbReference type="SUPFAM" id="SSF51395">
    <property type="entry name" value="FMN-linked oxidoreductases"/>
    <property type="match status" value="1"/>
</dbReference>
<feature type="binding site" evidence="9">
    <location>
        <position position="55"/>
    </location>
    <ligand>
        <name>FMN</name>
        <dbReference type="ChEBI" id="CHEBI:58210"/>
    </ligand>
</feature>
<dbReference type="GO" id="GO:0005737">
    <property type="term" value="C:cytoplasm"/>
    <property type="evidence" value="ECO:0007669"/>
    <property type="project" value="UniProtKB-SubCell"/>
</dbReference>
<evidence type="ECO:0000256" key="1">
    <source>
        <dbReference type="ARBA" id="ARBA00004496"/>
    </source>
</evidence>
<keyword evidence="6 9" id="KW-0288">FMN</keyword>
<evidence type="ECO:0000313" key="11">
    <source>
        <dbReference type="EMBL" id="GCE01869.1"/>
    </source>
</evidence>
<feature type="active site" description="Nucleophile" evidence="9">
    <location>
        <position position="164"/>
    </location>
</feature>
<sequence length="345" mass="35326">MTDGYGGFADNFADNEDAGDFDDAPPSTIMLPGGGIDLATRIGSTLLPNPVTTASGCAGYGKELAKFFEPAAIGAVVTKTIMPYPRSGRATPRMAETPSGMLNSIGLQGPGIDAFVERDLPWLAARGGRTIVSIAGGHVDDFVALAERLKGAPGVVGIEANISCPNVANRGQVFACNPATSYDVIRAVRDVADPQVPVLAKLSPDVTSIVDIARACVEAGADGLSMINTLLGMAIDPDTMKPVLAGITGGLSGPAVRPVAVRCVYQVHAAMLDGQMAQVPIVGMGGIRTGLDALEFVLAGAAAVSVGTVIFNDPSSPVRILDELRAALIARGFGSLEAAIGYAHR</sequence>
<feature type="binding site" evidence="9">
    <location>
        <begin position="285"/>
        <end position="286"/>
    </location>
    <ligand>
        <name>FMN</name>
        <dbReference type="ChEBI" id="CHEBI:58210"/>
    </ligand>
</feature>
<evidence type="ECO:0000313" key="12">
    <source>
        <dbReference type="Proteomes" id="UP000286931"/>
    </source>
</evidence>
<dbReference type="PROSITE" id="PS00912">
    <property type="entry name" value="DHODEHASE_2"/>
    <property type="match status" value="1"/>
</dbReference>
<feature type="domain" description="Dihydroorotate dehydrogenase catalytic" evidence="10">
    <location>
        <begin position="38"/>
        <end position="328"/>
    </location>
</feature>
<dbReference type="InterPro" id="IPR012135">
    <property type="entry name" value="Dihydroorotate_DH_1_2"/>
</dbReference>
<dbReference type="HAMAP" id="MF_00224">
    <property type="entry name" value="DHO_dh_type1"/>
    <property type="match status" value="1"/>
</dbReference>
<dbReference type="InterPro" id="IPR033888">
    <property type="entry name" value="DHOD_1B"/>
</dbReference>
<dbReference type="EC" id="1.3.-.-" evidence="9"/>
<dbReference type="UniPathway" id="UPA00070"/>
<evidence type="ECO:0000256" key="5">
    <source>
        <dbReference type="ARBA" id="ARBA00022630"/>
    </source>
</evidence>
<dbReference type="PANTHER" id="PTHR48109:SF1">
    <property type="entry name" value="DIHYDROOROTATE DEHYDROGENASE (FUMARATE)"/>
    <property type="match status" value="1"/>
</dbReference>
<feature type="binding site" evidence="9">
    <location>
        <begin position="307"/>
        <end position="308"/>
    </location>
    <ligand>
        <name>FMN</name>
        <dbReference type="ChEBI" id="CHEBI:58210"/>
    </ligand>
</feature>
<keyword evidence="12" id="KW-1185">Reference proteome</keyword>
<dbReference type="InterPro" id="IPR001295">
    <property type="entry name" value="Dihydroorotate_DH_CS"/>
</dbReference>
<comment type="pathway">
    <text evidence="2 9">Pyrimidine metabolism; UMP biosynthesis via de novo pathway.</text>
</comment>
<dbReference type="Pfam" id="PF01180">
    <property type="entry name" value="DHO_dh"/>
    <property type="match status" value="1"/>
</dbReference>
<dbReference type="PANTHER" id="PTHR48109">
    <property type="entry name" value="DIHYDROOROTATE DEHYDROGENASE (QUINONE), MITOCHONDRIAL-RELATED"/>
    <property type="match status" value="1"/>
</dbReference>
<evidence type="ECO:0000259" key="10">
    <source>
        <dbReference type="Pfam" id="PF01180"/>
    </source>
</evidence>
<feature type="binding site" evidence="9">
    <location>
        <position position="253"/>
    </location>
    <ligand>
        <name>FMN</name>
        <dbReference type="ChEBI" id="CHEBI:58210"/>
    </ligand>
</feature>
<evidence type="ECO:0000256" key="9">
    <source>
        <dbReference type="HAMAP-Rule" id="MF_00224"/>
    </source>
</evidence>
<evidence type="ECO:0000256" key="8">
    <source>
        <dbReference type="ARBA" id="ARBA00023002"/>
    </source>
</evidence>
<evidence type="ECO:0000256" key="6">
    <source>
        <dbReference type="ARBA" id="ARBA00022643"/>
    </source>
</evidence>
<dbReference type="InterPro" id="IPR013785">
    <property type="entry name" value="Aldolase_TIM"/>
</dbReference>
<dbReference type="CDD" id="cd04740">
    <property type="entry name" value="DHOD_1B_like"/>
    <property type="match status" value="1"/>
</dbReference>
<comment type="subcellular location">
    <subcellularLocation>
        <location evidence="1 9">Cytoplasm</location>
    </subcellularLocation>
</comment>
<dbReference type="EMBL" id="BIFH01000054">
    <property type="protein sequence ID" value="GCE01869.1"/>
    <property type="molecule type" value="Genomic_DNA"/>
</dbReference>
<keyword evidence="4 9" id="KW-0963">Cytoplasm</keyword>